<evidence type="ECO:0008006" key="4">
    <source>
        <dbReference type="Google" id="ProtNLM"/>
    </source>
</evidence>
<dbReference type="InterPro" id="IPR010546">
    <property type="entry name" value="DUF1120"/>
</dbReference>
<organism evidence="2 3">
    <name type="scientific">Pseudomonas palleroniana</name>
    <dbReference type="NCBI Taxonomy" id="191390"/>
    <lineage>
        <taxon>Bacteria</taxon>
        <taxon>Pseudomonadati</taxon>
        <taxon>Pseudomonadota</taxon>
        <taxon>Gammaproteobacteria</taxon>
        <taxon>Pseudomonadales</taxon>
        <taxon>Pseudomonadaceae</taxon>
        <taxon>Pseudomonas</taxon>
    </lineage>
</organism>
<feature type="signal peptide" evidence="1">
    <location>
        <begin position="1"/>
        <end position="22"/>
    </location>
</feature>
<dbReference type="Proteomes" id="UP000237830">
    <property type="component" value="Chromosome"/>
</dbReference>
<proteinExistence type="predicted"/>
<gene>
    <name evidence="2" type="ORF">CYL20_23005</name>
</gene>
<dbReference type="RefSeq" id="WP_104995579.1">
    <property type="nucleotide sequence ID" value="NZ_CP025494.1"/>
</dbReference>
<evidence type="ECO:0000256" key="1">
    <source>
        <dbReference type="SAM" id="SignalP"/>
    </source>
</evidence>
<evidence type="ECO:0000313" key="3">
    <source>
        <dbReference type="Proteomes" id="UP000237830"/>
    </source>
</evidence>
<dbReference type="Pfam" id="PF06551">
    <property type="entry name" value="DUF1120"/>
    <property type="match status" value="1"/>
</dbReference>
<feature type="chain" id="PRO_5014979523" description="DUF1120 domain-containing protein" evidence="1">
    <location>
        <begin position="23"/>
        <end position="208"/>
    </location>
</feature>
<dbReference type="AlphaFoldDB" id="A0A2L1JFQ5"/>
<accession>A0A2L1JFQ5</accession>
<protein>
    <recommendedName>
        <fullName evidence="4">DUF1120 domain-containing protein</fullName>
    </recommendedName>
</protein>
<dbReference type="EMBL" id="CP025494">
    <property type="protein sequence ID" value="AVE07307.1"/>
    <property type="molecule type" value="Genomic_DNA"/>
</dbReference>
<keyword evidence="1" id="KW-0732">Signal</keyword>
<evidence type="ECO:0000313" key="2">
    <source>
        <dbReference type="EMBL" id="AVE07307.1"/>
    </source>
</evidence>
<dbReference type="PROSITE" id="PS51257">
    <property type="entry name" value="PROKAR_LIPOPROTEIN"/>
    <property type="match status" value="1"/>
</dbReference>
<sequence>MDRTPCAALAILLAACTPSAFASSSMDLSVSGIITPASCTPTLSNDGVVDHGKLTARDLDPVLPTRLQTGEMDLEVHCEGATLFTLTTVDNRAGTAAVNPRSMHGLGMVNDDQKLGAVSFGLFEAVADNAPVQTIMSRDGGTTWGPSSYLGHAALTAFSAASSAYIPIAVKDLNARLRAYTVIAPASDLTLLDELPIDGHATLQLKYW</sequence>
<reference evidence="2 3" key="1">
    <citation type="submission" date="2017-12" db="EMBL/GenBank/DDBJ databases">
        <title>Genome sequence of Pseudomonas palleroniana MAB3.</title>
        <authorList>
            <person name="Nascimento F.X."/>
        </authorList>
    </citation>
    <scope>NUCLEOTIDE SEQUENCE [LARGE SCALE GENOMIC DNA]</scope>
    <source>
        <strain evidence="2 3">MAB3</strain>
    </source>
</reference>
<name>A0A2L1JFQ5_9PSED</name>